<protein>
    <recommendedName>
        <fullName evidence="4">ABC transporter permease protein</fullName>
    </recommendedName>
</protein>
<feature type="transmembrane region" description="Helical" evidence="1">
    <location>
        <begin position="221"/>
        <end position="248"/>
    </location>
</feature>
<proteinExistence type="predicted"/>
<keyword evidence="1" id="KW-0472">Membrane</keyword>
<organism evidence="2 3">
    <name type="scientific">Paenibacillus curdlanolyticus YK9</name>
    <dbReference type="NCBI Taxonomy" id="717606"/>
    <lineage>
        <taxon>Bacteria</taxon>
        <taxon>Bacillati</taxon>
        <taxon>Bacillota</taxon>
        <taxon>Bacilli</taxon>
        <taxon>Bacillales</taxon>
        <taxon>Paenibacillaceae</taxon>
        <taxon>Paenibacillus</taxon>
    </lineage>
</organism>
<evidence type="ECO:0000256" key="1">
    <source>
        <dbReference type="SAM" id="Phobius"/>
    </source>
</evidence>
<dbReference type="Proteomes" id="UP000005387">
    <property type="component" value="Unassembled WGS sequence"/>
</dbReference>
<keyword evidence="1" id="KW-0812">Transmembrane</keyword>
<keyword evidence="3" id="KW-1185">Reference proteome</keyword>
<feature type="transmembrane region" description="Helical" evidence="1">
    <location>
        <begin position="182"/>
        <end position="201"/>
    </location>
</feature>
<dbReference type="STRING" id="717606.PaecuDRAFT_1843"/>
<dbReference type="EMBL" id="AEDD01000004">
    <property type="protein sequence ID" value="EFM11397.1"/>
    <property type="molecule type" value="Genomic_DNA"/>
</dbReference>
<dbReference type="InterPro" id="IPR010390">
    <property type="entry name" value="ABC-2_transporter-like"/>
</dbReference>
<dbReference type="OrthoDB" id="8582979at2"/>
<dbReference type="eggNOG" id="COG4587">
    <property type="taxonomic scope" value="Bacteria"/>
</dbReference>
<gene>
    <name evidence="2" type="ORF">PaecuDRAFT_1843</name>
</gene>
<keyword evidence="1" id="KW-1133">Transmembrane helix</keyword>
<dbReference type="Pfam" id="PF06182">
    <property type="entry name" value="ABC2_membrane_6"/>
    <property type="match status" value="1"/>
</dbReference>
<evidence type="ECO:0000313" key="2">
    <source>
        <dbReference type="EMBL" id="EFM11397.1"/>
    </source>
</evidence>
<reference evidence="2 3" key="1">
    <citation type="submission" date="2010-07" db="EMBL/GenBank/DDBJ databases">
        <title>The draft genome of Paenibacillus curdlanolyticus YK9.</title>
        <authorList>
            <consortium name="US DOE Joint Genome Institute (JGI-PGF)"/>
            <person name="Lucas S."/>
            <person name="Copeland A."/>
            <person name="Lapidus A."/>
            <person name="Cheng J.-F."/>
            <person name="Bruce D."/>
            <person name="Goodwin L."/>
            <person name="Pitluck S."/>
            <person name="Land M.L."/>
            <person name="Hauser L."/>
            <person name="Chang Y.-J."/>
            <person name="Jeffries C."/>
            <person name="Anderson I.J."/>
            <person name="Johnson E."/>
            <person name="Loganathan U."/>
            <person name="Mulhopadhyay B."/>
            <person name="Kyrpides N."/>
            <person name="Woyke T.J."/>
        </authorList>
    </citation>
    <scope>NUCLEOTIDE SEQUENCE [LARGE SCALE GENOMIC DNA]</scope>
    <source>
        <strain evidence="2 3">YK9</strain>
    </source>
</reference>
<evidence type="ECO:0000313" key="3">
    <source>
        <dbReference type="Proteomes" id="UP000005387"/>
    </source>
</evidence>
<feature type="transmembrane region" description="Helical" evidence="1">
    <location>
        <begin position="121"/>
        <end position="137"/>
    </location>
</feature>
<sequence>MSMNAYWQMMKSQIKLDISYSAWYWSKTASMIFKLIVIFYFWSAVYENTNTITDITLGQMITYAVLAIIMNNYSAGVGALLASQVRTGDVAIELMRPYDVIGKLISIDLGQKVTTFFRESLPMLLVAYLFLGIAFPSNAQHMVLFLVSALLAILLGSQIDLIIGVLAFYFKYTFGLRMMKGAILALFTGALIPISLFPNWLRFITDVLPFKYMVYVPVSVYMGTLSLSETIVSLLIQAGWLVGIMVFIRAIWSVALRKVTINGG</sequence>
<feature type="transmembrane region" description="Helical" evidence="1">
    <location>
        <begin position="21"/>
        <end position="41"/>
    </location>
</feature>
<dbReference type="AlphaFoldDB" id="E0I892"/>
<dbReference type="PANTHER" id="PTHR36832">
    <property type="entry name" value="SLR1174 PROTEIN-RELATED"/>
    <property type="match status" value="1"/>
</dbReference>
<evidence type="ECO:0008006" key="4">
    <source>
        <dbReference type="Google" id="ProtNLM"/>
    </source>
</evidence>
<dbReference type="PANTHER" id="PTHR36832:SF1">
    <property type="entry name" value="SLR1174 PROTEIN"/>
    <property type="match status" value="1"/>
</dbReference>
<feature type="transmembrane region" description="Helical" evidence="1">
    <location>
        <begin position="143"/>
        <end position="170"/>
    </location>
</feature>
<accession>E0I892</accession>
<feature type="transmembrane region" description="Helical" evidence="1">
    <location>
        <begin position="61"/>
        <end position="82"/>
    </location>
</feature>
<name>E0I892_9BACL</name>